<dbReference type="RefSeq" id="XP_012895071.1">
    <property type="nucleotide sequence ID" value="XM_013039617.1"/>
</dbReference>
<evidence type="ECO:0000313" key="2">
    <source>
        <dbReference type="EMBL" id="CBK21023.2"/>
    </source>
</evidence>
<feature type="compositionally biased region" description="Low complexity" evidence="1">
    <location>
        <begin position="163"/>
        <end position="173"/>
    </location>
</feature>
<name>D8LYY4_BLAHO</name>
<feature type="region of interest" description="Disordered" evidence="1">
    <location>
        <begin position="46"/>
        <end position="91"/>
    </location>
</feature>
<feature type="compositionally biased region" description="Basic and acidic residues" evidence="1">
    <location>
        <begin position="276"/>
        <end position="316"/>
    </location>
</feature>
<protein>
    <submittedName>
        <fullName evidence="2">Uncharacterized protein</fullName>
    </submittedName>
</protein>
<proteinExistence type="predicted"/>
<feature type="compositionally biased region" description="Basic and acidic residues" evidence="1">
    <location>
        <begin position="56"/>
        <end position="69"/>
    </location>
</feature>
<evidence type="ECO:0000313" key="3">
    <source>
        <dbReference type="Proteomes" id="UP000008312"/>
    </source>
</evidence>
<organism evidence="2">
    <name type="scientific">Blastocystis hominis</name>
    <dbReference type="NCBI Taxonomy" id="12968"/>
    <lineage>
        <taxon>Eukaryota</taxon>
        <taxon>Sar</taxon>
        <taxon>Stramenopiles</taxon>
        <taxon>Bigyra</taxon>
        <taxon>Opalozoa</taxon>
        <taxon>Opalinata</taxon>
        <taxon>Blastocystidae</taxon>
        <taxon>Blastocystis</taxon>
    </lineage>
</organism>
<gene>
    <name evidence="2" type="ORF">GSBLH_T00006227001</name>
</gene>
<evidence type="ECO:0000256" key="1">
    <source>
        <dbReference type="SAM" id="MobiDB-lite"/>
    </source>
</evidence>
<dbReference type="EMBL" id="FN668640">
    <property type="protein sequence ID" value="CBK21023.2"/>
    <property type="molecule type" value="Genomic_DNA"/>
</dbReference>
<keyword evidence="3" id="KW-1185">Reference proteome</keyword>
<dbReference type="InParanoid" id="D8LYY4"/>
<dbReference type="Proteomes" id="UP000008312">
    <property type="component" value="Unassembled WGS sequence"/>
</dbReference>
<feature type="compositionally biased region" description="Polar residues" evidence="1">
    <location>
        <begin position="72"/>
        <end position="88"/>
    </location>
</feature>
<reference evidence="2" key="1">
    <citation type="submission" date="2010-02" db="EMBL/GenBank/DDBJ databases">
        <title>Sequencing and annotation of the Blastocystis hominis genome.</title>
        <authorList>
            <person name="Wincker P."/>
        </authorList>
    </citation>
    <scope>NUCLEOTIDE SEQUENCE</scope>
    <source>
        <strain evidence="2">Singapore isolate B</strain>
    </source>
</reference>
<feature type="region of interest" description="Disordered" evidence="1">
    <location>
        <begin position="120"/>
        <end position="316"/>
    </location>
</feature>
<sequence length="316" mass="35441">MKEEAIVEKKPVDHSEALARLEEIAMINAKLNEELRKEEQYLDEHYYVPVRSPRKQSGDEDSTKTEKESVLSMRSTKSNRSSLKSLMASSDVKDLTQYKEDSIEDWEDIRVISPIPTVMNIDFSDSDEDWGKSPVKVVASTKSAKSAKPAKGELGGKQATRMDANANANANADSDSEDDWETAEEKTLPPPRSSGSQRVTSRNERRRRENSQSKLSKAEGETTVEKAKTSATGSTAKSMKGMDDESDEEWEESKPVTIISKTTDNWDDDSDDEWEESKPAESKSVELESRNNVEKKGSEGIDKTAEWGEKQERGFE</sequence>
<feature type="compositionally biased region" description="Basic and acidic residues" evidence="1">
    <location>
        <begin position="201"/>
        <end position="228"/>
    </location>
</feature>
<accession>D8LYY4</accession>
<dbReference type="AlphaFoldDB" id="D8LYY4"/>
<feature type="compositionally biased region" description="Acidic residues" evidence="1">
    <location>
        <begin position="265"/>
        <end position="275"/>
    </location>
</feature>
<feature type="compositionally biased region" description="Low complexity" evidence="1">
    <location>
        <begin position="132"/>
        <end position="149"/>
    </location>
</feature>
<dbReference type="GeneID" id="24922352"/>